<dbReference type="RefSeq" id="WP_220115470.1">
    <property type="nucleotide sequence ID" value="NZ_JAHZUY010000001.1"/>
</dbReference>
<evidence type="ECO:0000256" key="1">
    <source>
        <dbReference type="ARBA" id="ARBA00004651"/>
    </source>
</evidence>
<feature type="transmembrane region" description="Helical" evidence="6">
    <location>
        <begin position="88"/>
        <end position="107"/>
    </location>
</feature>
<comment type="caution">
    <text evidence="7">The sequence shown here is derived from an EMBL/GenBank/DDBJ whole genome shotgun (WGS) entry which is preliminary data.</text>
</comment>
<evidence type="ECO:0000313" key="8">
    <source>
        <dbReference type="Proteomes" id="UP001519924"/>
    </source>
</evidence>
<evidence type="ECO:0000256" key="3">
    <source>
        <dbReference type="ARBA" id="ARBA00022692"/>
    </source>
</evidence>
<organism evidence="7 8">
    <name type="scientific">Caldovatus aquaticus</name>
    <dbReference type="NCBI Taxonomy" id="2865671"/>
    <lineage>
        <taxon>Bacteria</taxon>
        <taxon>Pseudomonadati</taxon>
        <taxon>Pseudomonadota</taxon>
        <taxon>Alphaproteobacteria</taxon>
        <taxon>Acetobacterales</taxon>
        <taxon>Roseomonadaceae</taxon>
        <taxon>Caldovatus</taxon>
    </lineage>
</organism>
<feature type="transmembrane region" description="Helical" evidence="6">
    <location>
        <begin position="64"/>
        <end position="82"/>
    </location>
</feature>
<dbReference type="PANTHER" id="PTHR30482:SF17">
    <property type="entry name" value="ABC TRANSPORTER ATP-BINDING PROTEIN"/>
    <property type="match status" value="1"/>
</dbReference>
<evidence type="ECO:0000256" key="5">
    <source>
        <dbReference type="ARBA" id="ARBA00023136"/>
    </source>
</evidence>
<dbReference type="EMBL" id="JAHZUY010000001">
    <property type="protein sequence ID" value="MBW8267961.1"/>
    <property type="molecule type" value="Genomic_DNA"/>
</dbReference>
<evidence type="ECO:0000256" key="4">
    <source>
        <dbReference type="ARBA" id="ARBA00022989"/>
    </source>
</evidence>
<evidence type="ECO:0000313" key="7">
    <source>
        <dbReference type="EMBL" id="MBW8267961.1"/>
    </source>
</evidence>
<keyword evidence="4 6" id="KW-1133">Transmembrane helix</keyword>
<proteinExistence type="predicted"/>
<dbReference type="InterPro" id="IPR001851">
    <property type="entry name" value="ABC_transp_permease"/>
</dbReference>
<dbReference type="Proteomes" id="UP001519924">
    <property type="component" value="Unassembled WGS sequence"/>
</dbReference>
<accession>A0ABS7EX84</accession>
<keyword evidence="5 6" id="KW-0472">Membrane</keyword>
<keyword evidence="8" id="KW-1185">Reference proteome</keyword>
<reference evidence="7 8" key="1">
    <citation type="submission" date="2021-08" db="EMBL/GenBank/DDBJ databases">
        <title>Caldovatus sediminis gen. nov., sp. nov., a moderately thermophilic bacterium isolated from a hot spring.</title>
        <authorList>
            <person name="Hu C.-J."/>
            <person name="Li W.-J."/>
            <person name="Xian W.-D."/>
        </authorList>
    </citation>
    <scope>NUCLEOTIDE SEQUENCE [LARGE SCALE GENOMIC DNA]</scope>
    <source>
        <strain evidence="7 8">SYSU G05006</strain>
    </source>
</reference>
<feature type="transmembrane region" description="Helical" evidence="6">
    <location>
        <begin position="284"/>
        <end position="303"/>
    </location>
</feature>
<feature type="transmembrane region" description="Helical" evidence="6">
    <location>
        <begin position="37"/>
        <end position="57"/>
    </location>
</feature>
<name>A0ABS7EX84_9PROT</name>
<feature type="transmembrane region" description="Helical" evidence="6">
    <location>
        <begin position="159"/>
        <end position="176"/>
    </location>
</feature>
<comment type="subcellular location">
    <subcellularLocation>
        <location evidence="1">Cell membrane</location>
        <topology evidence="1">Multi-pass membrane protein</topology>
    </subcellularLocation>
</comment>
<keyword evidence="3 6" id="KW-0812">Transmembrane</keyword>
<keyword evidence="2" id="KW-1003">Cell membrane</keyword>
<feature type="transmembrane region" description="Helical" evidence="6">
    <location>
        <begin position="250"/>
        <end position="272"/>
    </location>
</feature>
<feature type="transmembrane region" description="Helical" evidence="6">
    <location>
        <begin position="206"/>
        <end position="230"/>
    </location>
</feature>
<dbReference type="Pfam" id="PF02653">
    <property type="entry name" value="BPD_transp_2"/>
    <property type="match status" value="1"/>
</dbReference>
<dbReference type="CDD" id="cd06581">
    <property type="entry name" value="TM_PBP1_LivM_like"/>
    <property type="match status" value="1"/>
</dbReference>
<gene>
    <name evidence="7" type="ORF">K1J50_00490</name>
</gene>
<evidence type="ECO:0000256" key="2">
    <source>
        <dbReference type="ARBA" id="ARBA00022475"/>
    </source>
</evidence>
<sequence length="336" mass="34987">MRREAAGAAVRGGLALLGLALLPWVLGGDFYVNLASQVLIYALLALSLNLLIGAAGLTSLGHAAYLGIAAYAAAWLTGNAGFGALPAALAALAIGTASAAVFGVLALRASGLGFLMITLALGQIVWGVAYRWVSLTGGDNGIRLADRPAVLGFDLGTPVAFYYFAAAVFALAFLFLRRLALSPLGACLRGTKEQPRRMAMLGHHVWMLRWIAFVLAGFWGSVAGLLYLYYHKFVSPQALSLQQSAEALLMVLLGGSSTLAGPVVGAAVITLVKNLVSSYVDRWLTLLGVIFVAVVVFMPQGIVPGLAGLLRRLRALRPERAGAAPPRAAAGHEAAP</sequence>
<protein>
    <submittedName>
        <fullName evidence="7">Branched-chain amino acid ABC transporter permease</fullName>
    </submittedName>
</protein>
<dbReference type="InterPro" id="IPR043428">
    <property type="entry name" value="LivM-like"/>
</dbReference>
<evidence type="ECO:0000256" key="6">
    <source>
        <dbReference type="SAM" id="Phobius"/>
    </source>
</evidence>
<feature type="transmembrane region" description="Helical" evidence="6">
    <location>
        <begin position="114"/>
        <end position="133"/>
    </location>
</feature>
<dbReference type="PANTHER" id="PTHR30482">
    <property type="entry name" value="HIGH-AFFINITY BRANCHED-CHAIN AMINO ACID TRANSPORT SYSTEM PERMEASE"/>
    <property type="match status" value="1"/>
</dbReference>